<reference evidence="5" key="2">
    <citation type="submission" date="2025-08" db="UniProtKB">
        <authorList>
            <consortium name="Ensembl"/>
        </authorList>
    </citation>
    <scope>IDENTIFICATION</scope>
</reference>
<evidence type="ECO:0000256" key="1">
    <source>
        <dbReference type="ARBA" id="ARBA00004251"/>
    </source>
</evidence>
<dbReference type="Pfam" id="PF14670">
    <property type="entry name" value="FXa_inhibition"/>
    <property type="match status" value="1"/>
</dbReference>
<keyword evidence="2" id="KW-1003">Cell membrane</keyword>
<reference evidence="5" key="1">
    <citation type="submission" date="2019-06" db="EMBL/GenBank/DDBJ databases">
        <authorList>
            <consortium name="Wellcome Sanger Institute Data Sharing"/>
        </authorList>
    </citation>
    <scope>NUCLEOTIDE SEQUENCE [LARGE SCALE GENOMIC DNA]</scope>
</reference>
<feature type="repeat" description="LDL-receptor class B" evidence="4">
    <location>
        <begin position="390"/>
        <end position="433"/>
    </location>
</feature>
<feature type="repeat" description="LDL-receptor class B" evidence="4">
    <location>
        <begin position="55"/>
        <end position="97"/>
    </location>
</feature>
<feature type="repeat" description="LDL-receptor class B" evidence="4">
    <location>
        <begin position="434"/>
        <end position="475"/>
    </location>
</feature>
<keyword evidence="6" id="KW-1185">Reference proteome</keyword>
<keyword evidence="3" id="KW-0732">Signal</keyword>
<evidence type="ECO:0000313" key="6">
    <source>
        <dbReference type="Proteomes" id="UP000472271"/>
    </source>
</evidence>
<dbReference type="PANTHER" id="PTHR46513:SF41">
    <property type="entry name" value="LOW-DENSITY LIPOPROTEIN RECEPTOR-RELATED PROTEIN"/>
    <property type="match status" value="1"/>
</dbReference>
<dbReference type="Gene3D" id="2.120.10.30">
    <property type="entry name" value="TolB, C-terminal domain"/>
    <property type="match status" value="2"/>
</dbReference>
<dbReference type="PROSITE" id="PS51120">
    <property type="entry name" value="LDLRB"/>
    <property type="match status" value="6"/>
</dbReference>
<reference evidence="5" key="3">
    <citation type="submission" date="2025-09" db="UniProtKB">
        <authorList>
            <consortium name="Ensembl"/>
        </authorList>
    </citation>
    <scope>IDENTIFICATION</scope>
</reference>
<dbReference type="InterPro" id="IPR050778">
    <property type="entry name" value="Cueball_EGF_LRP_Nidogen"/>
</dbReference>
<dbReference type="Ensembl" id="ENSSORT00005001365.1">
    <property type="protein sequence ID" value="ENSSORP00005001328.1"/>
    <property type="gene ID" value="ENSSORG00005000535.1"/>
</dbReference>
<protein>
    <submittedName>
        <fullName evidence="5">Low density lipoprotein receptor-related protein 4</fullName>
    </submittedName>
</protein>
<dbReference type="InterPro" id="IPR000033">
    <property type="entry name" value="LDLR_classB_rpt"/>
</dbReference>
<dbReference type="FunFam" id="2.120.10.30:FF:000008">
    <property type="entry name" value="Low-density lipoprotein receptor-related protein 4"/>
    <property type="match status" value="2"/>
</dbReference>
<organism evidence="5 6">
    <name type="scientific">Sphaeramia orbicularis</name>
    <name type="common">orbiculate cardinalfish</name>
    <dbReference type="NCBI Taxonomy" id="375764"/>
    <lineage>
        <taxon>Eukaryota</taxon>
        <taxon>Metazoa</taxon>
        <taxon>Chordata</taxon>
        <taxon>Craniata</taxon>
        <taxon>Vertebrata</taxon>
        <taxon>Euteleostomi</taxon>
        <taxon>Actinopterygii</taxon>
        <taxon>Neopterygii</taxon>
        <taxon>Teleostei</taxon>
        <taxon>Neoteleostei</taxon>
        <taxon>Acanthomorphata</taxon>
        <taxon>Gobiaria</taxon>
        <taxon>Kurtiformes</taxon>
        <taxon>Apogonoidei</taxon>
        <taxon>Apogonidae</taxon>
        <taxon>Apogoninae</taxon>
        <taxon>Sphaeramia</taxon>
    </lineage>
</organism>
<evidence type="ECO:0000256" key="2">
    <source>
        <dbReference type="ARBA" id="ARBA00022475"/>
    </source>
</evidence>
<evidence type="ECO:0000256" key="4">
    <source>
        <dbReference type="PROSITE-ProRule" id="PRU00461"/>
    </source>
</evidence>
<dbReference type="Pfam" id="PF00058">
    <property type="entry name" value="Ldl_recept_b"/>
    <property type="match status" value="5"/>
</dbReference>
<dbReference type="Proteomes" id="UP000472271">
    <property type="component" value="Chromosome 3"/>
</dbReference>
<dbReference type="SMART" id="SM00135">
    <property type="entry name" value="LY"/>
    <property type="match status" value="8"/>
</dbReference>
<proteinExistence type="predicted"/>
<name>A0A672Y5D5_9TELE</name>
<comment type="subcellular location">
    <subcellularLocation>
        <location evidence="1">Cell membrane</location>
        <topology evidence="1">Single-pass type I membrane protein</topology>
    </subcellularLocation>
</comment>
<feature type="repeat" description="LDL-receptor class B" evidence="4">
    <location>
        <begin position="347"/>
        <end position="389"/>
    </location>
</feature>
<feature type="repeat" description="LDL-receptor class B" evidence="4">
    <location>
        <begin position="142"/>
        <end position="184"/>
    </location>
</feature>
<evidence type="ECO:0000313" key="5">
    <source>
        <dbReference type="Ensembl" id="ENSSORP00005001328.1"/>
    </source>
</evidence>
<keyword evidence="2" id="KW-0472">Membrane</keyword>
<evidence type="ECO:0000256" key="3">
    <source>
        <dbReference type="ARBA" id="ARBA00022729"/>
    </source>
</evidence>
<sequence length="544" mass="60757">MLNPVRPSTVIDPTPWVLLVNQCFQMCVLMCVCVQVVVDTSLESPAGLAIDWVTNKLYWTDAGTDRIEVSNADGSMRTVLIWENLDRPRDIVVDPIGGFMYWTDWGANPKIERAGMDASSRIVIISSNLTWPNGLAIDYETKRLYWADAGMKTIEYGNFDGSDRQVLIGSQLPHPFGLTVHEDKLYWTDWQSKSIQSADKLTGLGRQTLAENLENLMDIHMFHRHRDTVHNPCSVNNGGCSHLCLLAPPPKASSCACPTGINLQNDGKTCTPGMSSFLVFARRTDIRMVSLDIPYFADVVLAVNSSMKNTIAIGVDPKDGKVYWSDSTLKKIRLMTTDGLAVDAVGRKIYWTDTGTNRIEVANLDGSMRKVLVWQNLDSPRAIALYHEMGYMYWTDWGEHAKLERSAMDGSDRVVLINNNLGWPNGLAIDMAGSQLLWADAHTERIEASDLNGLNRRTLVTPVQHPYGLTLLGSHIYWTDWQSRSIQRADKNTGANTITVRANLPGLMDIQAVDRDRPLGESEDRTQKLTSICLYMGSGNSRRD</sequence>
<dbReference type="PANTHER" id="PTHR46513">
    <property type="entry name" value="VITELLOGENIN RECEPTOR-LIKE PROTEIN-RELATED-RELATED"/>
    <property type="match status" value="1"/>
</dbReference>
<dbReference type="SUPFAM" id="SSF57196">
    <property type="entry name" value="EGF/Laminin"/>
    <property type="match status" value="1"/>
</dbReference>
<gene>
    <name evidence="5" type="primary">lrp4</name>
</gene>
<dbReference type="GO" id="GO:0005886">
    <property type="term" value="C:plasma membrane"/>
    <property type="evidence" value="ECO:0007669"/>
    <property type="project" value="UniProtKB-SubCell"/>
</dbReference>
<dbReference type="AlphaFoldDB" id="A0A672Y5D5"/>
<dbReference type="SUPFAM" id="SSF63825">
    <property type="entry name" value="YWTD domain"/>
    <property type="match status" value="2"/>
</dbReference>
<accession>A0A672Y5D5</accession>
<dbReference type="InterPro" id="IPR011042">
    <property type="entry name" value="6-blade_b-propeller_TolB-like"/>
</dbReference>
<feature type="repeat" description="LDL-receptor class B" evidence="4">
    <location>
        <begin position="98"/>
        <end position="141"/>
    </location>
</feature>